<reference evidence="3" key="1">
    <citation type="submission" date="2017-04" db="EMBL/GenBank/DDBJ databases">
        <title>Function of individual gut microbiota members based on whole genome sequencing of pure cultures obtained from chicken caecum.</title>
        <authorList>
            <person name="Medvecky M."/>
            <person name="Cejkova D."/>
            <person name="Polansky O."/>
            <person name="Karasova D."/>
            <person name="Kubasova T."/>
            <person name="Cizek A."/>
            <person name="Rychlik I."/>
        </authorList>
    </citation>
    <scope>NUCLEOTIDE SEQUENCE [LARGE SCALE GENOMIC DNA]</scope>
    <source>
        <strain evidence="3">An149</strain>
    </source>
</reference>
<evidence type="ECO:0000313" key="3">
    <source>
        <dbReference type="Proteomes" id="UP000196258"/>
    </source>
</evidence>
<name>A0A1Y4QPC3_9FIRM</name>
<dbReference type="Proteomes" id="UP000196258">
    <property type="component" value="Unassembled WGS sequence"/>
</dbReference>
<gene>
    <name evidence="2" type="ORF">B5E91_00030</name>
</gene>
<dbReference type="InterPro" id="IPR005243">
    <property type="entry name" value="THIRX-like_proc"/>
</dbReference>
<evidence type="ECO:0000259" key="1">
    <source>
        <dbReference type="Pfam" id="PF13192"/>
    </source>
</evidence>
<dbReference type="InterPro" id="IPR036249">
    <property type="entry name" value="Thioredoxin-like_sf"/>
</dbReference>
<dbReference type="SUPFAM" id="SSF52833">
    <property type="entry name" value="Thioredoxin-like"/>
    <property type="match status" value="1"/>
</dbReference>
<dbReference type="Pfam" id="PF13192">
    <property type="entry name" value="Thioredoxin_3"/>
    <property type="match status" value="1"/>
</dbReference>
<dbReference type="NCBIfam" id="TIGR00412">
    <property type="entry name" value="redox_disulf_2"/>
    <property type="match status" value="1"/>
</dbReference>
<organism evidence="2 3">
    <name type="scientific">Thomasclavelia spiroformis</name>
    <dbReference type="NCBI Taxonomy" id="29348"/>
    <lineage>
        <taxon>Bacteria</taxon>
        <taxon>Bacillati</taxon>
        <taxon>Bacillota</taxon>
        <taxon>Erysipelotrichia</taxon>
        <taxon>Erysipelotrichales</taxon>
        <taxon>Coprobacillaceae</taxon>
        <taxon>Thomasclavelia</taxon>
    </lineage>
</organism>
<sequence>MYDYERRINMNLFKKKEKKECCCNQIDQESIIKAEESKKEDGIKILGSGCKKCEKLEESVKKAVIELNLNLPISHITDFTQIASYGVMSTPALVLNGEVISFGKVLSVEEVKHILSNKMKG</sequence>
<protein>
    <submittedName>
        <fullName evidence="2">Thioredoxin family protein</fullName>
    </submittedName>
</protein>
<dbReference type="PANTHER" id="PTHR36450">
    <property type="entry name" value="THIOREDOXIN"/>
    <property type="match status" value="1"/>
</dbReference>
<dbReference type="Gene3D" id="3.40.30.10">
    <property type="entry name" value="Glutaredoxin"/>
    <property type="match status" value="1"/>
</dbReference>
<evidence type="ECO:0000313" key="2">
    <source>
        <dbReference type="EMBL" id="OUQ06352.1"/>
    </source>
</evidence>
<comment type="caution">
    <text evidence="2">The sequence shown here is derived from an EMBL/GenBank/DDBJ whole genome shotgun (WGS) entry which is preliminary data.</text>
</comment>
<dbReference type="EMBL" id="NFLB01000001">
    <property type="protein sequence ID" value="OUQ06352.1"/>
    <property type="molecule type" value="Genomic_DNA"/>
</dbReference>
<accession>A0A1Y4QPC3</accession>
<dbReference type="AlphaFoldDB" id="A0A1Y4QPC3"/>
<dbReference type="PANTHER" id="PTHR36450:SF1">
    <property type="entry name" value="THIOREDOXIN"/>
    <property type="match status" value="1"/>
</dbReference>
<dbReference type="InterPro" id="IPR012336">
    <property type="entry name" value="Thioredoxin-like_fold"/>
</dbReference>
<proteinExistence type="predicted"/>
<feature type="domain" description="Thioredoxin-like fold" evidence="1">
    <location>
        <begin position="43"/>
        <end position="115"/>
    </location>
</feature>